<sequence length="384" mass="44665">MRNKMKVLFLISYYKIGDGASNALNEFIRNSTFIDDYDILCRWKVSSDPDLHIKQFDEVDSITDYLRKKSFSCIHYFKARNSDIFYRVVKSAMQVSLQIPVLTTVCQRPSFKSLLLSPFEIQHSSYIVLIDKASYNDSIIRFIPQERRKQIYFSGDPRLCEQTSGISFKRNENGPIIFGRGTSLSKCPLNMIDIFDRISISNKIFCIVGIPKGDNWVRRKAKGRNDIIIYDLLPYEEWLKVCATFDVCLYQIPVDSHASIDANLGLAMLMNKPVVYYGSEAPKERFIHGENGFIAETYDEIVKYATLLGKDEDLRKRIGVQARKTTVELIEGLNRKSQYAELYYNLKPALPCRIPLCYRFTYLLRCFRPLIRMILNWYPKVIIN</sequence>
<dbReference type="HOGENOM" id="CLU_718969_0_0_10"/>
<name>Q64Y63_BACFR</name>
<evidence type="ECO:0000313" key="1">
    <source>
        <dbReference type="EMBL" id="BAD47563.1"/>
    </source>
</evidence>
<dbReference type="AlphaFoldDB" id="Q64Y63"/>
<accession>Q64Y63</accession>
<reference evidence="1 2" key="1">
    <citation type="journal article" date="2004" name="Proc. Natl. Acad. Sci. U.S.A.">
        <title>Genomic analysis of Bacteroides fragilis reveals extensive DNA inversions regulating cell surface adaptation.</title>
        <authorList>
            <person name="Kuwahara T."/>
            <person name="Yamashita A."/>
            <person name="Hirakawa H."/>
            <person name="Nakayama H."/>
            <person name="Toh H."/>
            <person name="Okada N."/>
            <person name="Kuhara S."/>
            <person name="Hattori M."/>
            <person name="Hayashi T."/>
            <person name="Ohnishi Y."/>
        </authorList>
    </citation>
    <scope>NUCLEOTIDE SEQUENCE [LARGE SCALE GENOMIC DNA]</scope>
    <source>
        <strain evidence="1 2">YCH46</strain>
    </source>
</reference>
<dbReference type="RefSeq" id="WP_011202148.1">
    <property type="nucleotide sequence ID" value="NC_006347.1"/>
</dbReference>
<dbReference type="Gene3D" id="3.40.50.2000">
    <property type="entry name" value="Glycogen Phosphorylase B"/>
    <property type="match status" value="1"/>
</dbReference>
<protein>
    <recommendedName>
        <fullName evidence="3">Glycosyltransferase</fullName>
    </recommendedName>
</protein>
<dbReference type="KEGG" id="bfr:BF0812"/>
<dbReference type="EMBL" id="AP006841">
    <property type="protein sequence ID" value="BAD47563.1"/>
    <property type="molecule type" value="Genomic_DNA"/>
</dbReference>
<gene>
    <name evidence="1" type="ordered locus">BF0812</name>
</gene>
<evidence type="ECO:0000313" key="2">
    <source>
        <dbReference type="Proteomes" id="UP000002197"/>
    </source>
</evidence>
<dbReference type="SUPFAM" id="SSF53756">
    <property type="entry name" value="UDP-Glycosyltransferase/glycogen phosphorylase"/>
    <property type="match status" value="1"/>
</dbReference>
<organism evidence="1 2">
    <name type="scientific">Bacteroides fragilis (strain YCH46)</name>
    <dbReference type="NCBI Taxonomy" id="295405"/>
    <lineage>
        <taxon>Bacteria</taxon>
        <taxon>Pseudomonadati</taxon>
        <taxon>Bacteroidota</taxon>
        <taxon>Bacteroidia</taxon>
        <taxon>Bacteroidales</taxon>
        <taxon>Bacteroidaceae</taxon>
        <taxon>Bacteroides</taxon>
    </lineage>
</organism>
<proteinExistence type="predicted"/>
<dbReference type="Proteomes" id="UP000002197">
    <property type="component" value="Chromosome"/>
</dbReference>
<evidence type="ECO:0008006" key="3">
    <source>
        <dbReference type="Google" id="ProtNLM"/>
    </source>
</evidence>
<dbReference type="PATRIC" id="fig|295405.11.peg.820"/>
<dbReference type="STRING" id="295405.BF0812"/>
<dbReference type="OrthoDB" id="1100406at2"/>